<keyword evidence="4 7" id="KW-0812">Transmembrane</keyword>
<keyword evidence="5 7" id="KW-1133">Transmembrane helix</keyword>
<feature type="transmembrane region" description="Helical" evidence="7">
    <location>
        <begin position="327"/>
        <end position="348"/>
    </location>
</feature>
<feature type="transmembrane region" description="Helical" evidence="7">
    <location>
        <begin position="240"/>
        <end position="257"/>
    </location>
</feature>
<feature type="transmembrane region" description="Helical" evidence="7">
    <location>
        <begin position="139"/>
        <end position="156"/>
    </location>
</feature>
<reference evidence="9 10" key="1">
    <citation type="submission" date="2023-09" db="EMBL/GenBank/DDBJ databases">
        <authorList>
            <person name="Rey-Velasco X."/>
        </authorList>
    </citation>
    <scope>NUCLEOTIDE SEQUENCE [LARGE SCALE GENOMIC DNA]</scope>
    <source>
        <strain evidence="9 10">W431</strain>
    </source>
</reference>
<dbReference type="Proteomes" id="UP001266357">
    <property type="component" value="Unassembled WGS sequence"/>
</dbReference>
<keyword evidence="10" id="KW-1185">Reference proteome</keyword>
<evidence type="ECO:0000313" key="9">
    <source>
        <dbReference type="EMBL" id="MDT0603064.1"/>
    </source>
</evidence>
<dbReference type="InterPro" id="IPR020846">
    <property type="entry name" value="MFS_dom"/>
</dbReference>
<gene>
    <name evidence="9" type="ORF">RM573_05610</name>
</gene>
<dbReference type="Pfam" id="PF07690">
    <property type="entry name" value="MFS_1"/>
    <property type="match status" value="1"/>
</dbReference>
<feature type="transmembrane region" description="Helical" evidence="7">
    <location>
        <begin position="368"/>
        <end position="394"/>
    </location>
</feature>
<organism evidence="9 10">
    <name type="scientific">Thalassotalea castellviae</name>
    <dbReference type="NCBI Taxonomy" id="3075612"/>
    <lineage>
        <taxon>Bacteria</taxon>
        <taxon>Pseudomonadati</taxon>
        <taxon>Pseudomonadota</taxon>
        <taxon>Gammaproteobacteria</taxon>
        <taxon>Alteromonadales</taxon>
        <taxon>Colwelliaceae</taxon>
        <taxon>Thalassotalea</taxon>
    </lineage>
</organism>
<evidence type="ECO:0000256" key="3">
    <source>
        <dbReference type="ARBA" id="ARBA00022448"/>
    </source>
</evidence>
<feature type="transmembrane region" description="Helical" evidence="7">
    <location>
        <begin position="293"/>
        <end position="315"/>
    </location>
</feature>
<dbReference type="EMBL" id="JAVRIF010000002">
    <property type="protein sequence ID" value="MDT0603064.1"/>
    <property type="molecule type" value="Genomic_DNA"/>
</dbReference>
<evidence type="ECO:0000256" key="6">
    <source>
        <dbReference type="ARBA" id="ARBA00023136"/>
    </source>
</evidence>
<protein>
    <submittedName>
        <fullName evidence="9">MFS transporter</fullName>
    </submittedName>
</protein>
<accession>A0ABU2ZYU3</accession>
<evidence type="ECO:0000256" key="2">
    <source>
        <dbReference type="ARBA" id="ARBA00008335"/>
    </source>
</evidence>
<dbReference type="Gene3D" id="1.20.1250.20">
    <property type="entry name" value="MFS general substrate transporter like domains"/>
    <property type="match status" value="1"/>
</dbReference>
<comment type="similarity">
    <text evidence="2">Belongs to the major facilitator superfamily.</text>
</comment>
<evidence type="ECO:0000256" key="5">
    <source>
        <dbReference type="ARBA" id="ARBA00022989"/>
    </source>
</evidence>
<dbReference type="InterPro" id="IPR011701">
    <property type="entry name" value="MFS"/>
</dbReference>
<feature type="transmembrane region" description="Helical" evidence="7">
    <location>
        <begin position="45"/>
        <end position="69"/>
    </location>
</feature>
<feature type="transmembrane region" description="Helical" evidence="7">
    <location>
        <begin position="269"/>
        <end position="287"/>
    </location>
</feature>
<feature type="transmembrane region" description="Helical" evidence="7">
    <location>
        <begin position="76"/>
        <end position="94"/>
    </location>
</feature>
<keyword evidence="6 7" id="KW-0472">Membrane</keyword>
<name>A0ABU2ZYU3_9GAMM</name>
<evidence type="ECO:0000256" key="7">
    <source>
        <dbReference type="SAM" id="Phobius"/>
    </source>
</evidence>
<dbReference type="InterPro" id="IPR036259">
    <property type="entry name" value="MFS_trans_sf"/>
</dbReference>
<comment type="caution">
    <text evidence="9">The sequence shown here is derived from an EMBL/GenBank/DDBJ whole genome shotgun (WGS) entry which is preliminary data.</text>
</comment>
<dbReference type="InterPro" id="IPR051788">
    <property type="entry name" value="MFS_Transporter"/>
</dbReference>
<dbReference type="PANTHER" id="PTHR23514:SF3">
    <property type="entry name" value="BYPASS OF STOP CODON PROTEIN 6"/>
    <property type="match status" value="1"/>
</dbReference>
<dbReference type="PANTHER" id="PTHR23514">
    <property type="entry name" value="BYPASS OF STOP CODON PROTEIN 6"/>
    <property type="match status" value="1"/>
</dbReference>
<evidence type="ECO:0000313" key="10">
    <source>
        <dbReference type="Proteomes" id="UP001266357"/>
    </source>
</evidence>
<keyword evidence="3" id="KW-0813">Transport</keyword>
<feature type="transmembrane region" description="Helical" evidence="7">
    <location>
        <begin position="100"/>
        <end position="118"/>
    </location>
</feature>
<feature type="transmembrane region" description="Helical" evidence="7">
    <location>
        <begin position="162"/>
        <end position="181"/>
    </location>
</feature>
<comment type="subcellular location">
    <subcellularLocation>
        <location evidence="1">Endomembrane system</location>
        <topology evidence="1">Multi-pass membrane protein</topology>
    </subcellularLocation>
</comment>
<sequence length="414" mass="44524">MSEHINKNKLFIASCLALTVTAMTFAIRAGILGQLSQDYALTDTQLGWINAMAFLGFPIATMLGGLLYNLFGAKKLVTIAFVGHIVGLILTISADGFWSLLISSFCIGFANGAVEAGCNPLIADMYHKNKTTMLNRFHVWFPGGIVVGALISKMMTDMSFGWQAQIAVMLVPTVIYGYLILSQKFPESDNIETSTRKNIKALFSPLFIFMAICMTLTTTSELGTQQWIERILGSSGASPMLIMAMITGVMAVGRYFAGPIVHKFNPAGVLLYSAVVTTIGIYSMSVATGNMVYVSALLFALGVTYFWPTMVGFVAENIPDSGALGMSLLGGIGMFAVSMWNPVIGRWIDEARQQALTLNSDPALAELAAGQATLANLSIFPFVLIFAFTGLVLVMRKAAVIQVSTDSTEVGIEK</sequence>
<dbReference type="RefSeq" id="WP_311578489.1">
    <property type="nucleotide sequence ID" value="NZ_JAVRIF010000002.1"/>
</dbReference>
<evidence type="ECO:0000256" key="4">
    <source>
        <dbReference type="ARBA" id="ARBA00022692"/>
    </source>
</evidence>
<feature type="domain" description="Major facilitator superfamily (MFS) profile" evidence="8">
    <location>
        <begin position="10"/>
        <end position="402"/>
    </location>
</feature>
<feature type="transmembrane region" description="Helical" evidence="7">
    <location>
        <begin position="202"/>
        <end position="220"/>
    </location>
</feature>
<evidence type="ECO:0000259" key="8">
    <source>
        <dbReference type="PROSITE" id="PS50850"/>
    </source>
</evidence>
<dbReference type="PROSITE" id="PS50850">
    <property type="entry name" value="MFS"/>
    <property type="match status" value="1"/>
</dbReference>
<evidence type="ECO:0000256" key="1">
    <source>
        <dbReference type="ARBA" id="ARBA00004127"/>
    </source>
</evidence>
<dbReference type="SUPFAM" id="SSF103473">
    <property type="entry name" value="MFS general substrate transporter"/>
    <property type="match status" value="1"/>
</dbReference>
<proteinExistence type="inferred from homology"/>